<comment type="subunit">
    <text evidence="3 10">Homodimer.</text>
</comment>
<keyword evidence="13" id="KW-0175">Coiled coil</keyword>
<dbReference type="PANTHER" id="PTHR21237:SF23">
    <property type="entry name" value="GRPE PROTEIN HOMOLOG, MITOCHONDRIAL"/>
    <property type="match status" value="1"/>
</dbReference>
<dbReference type="SUPFAM" id="SSF58014">
    <property type="entry name" value="Coiled-coil domain of nucleotide exchange factor GrpE"/>
    <property type="match status" value="1"/>
</dbReference>
<dbReference type="EMBL" id="FOEN01000001">
    <property type="protein sequence ID" value="SEP59353.1"/>
    <property type="molecule type" value="Genomic_DNA"/>
</dbReference>
<dbReference type="PANTHER" id="PTHR21237">
    <property type="entry name" value="GRPE PROTEIN"/>
    <property type="match status" value="1"/>
</dbReference>
<dbReference type="Gene3D" id="3.90.20.20">
    <property type="match status" value="1"/>
</dbReference>
<keyword evidence="16" id="KW-1185">Reference proteome</keyword>
<dbReference type="AlphaFoldDB" id="A0A1H8Z4T5"/>
<feature type="compositionally biased region" description="Basic and acidic residues" evidence="14">
    <location>
        <begin position="1"/>
        <end position="11"/>
    </location>
</feature>
<evidence type="ECO:0000256" key="4">
    <source>
        <dbReference type="ARBA" id="ARBA00022490"/>
    </source>
</evidence>
<keyword evidence="4 10" id="KW-0963">Cytoplasm</keyword>
<dbReference type="GO" id="GO:0005737">
    <property type="term" value="C:cytoplasm"/>
    <property type="evidence" value="ECO:0007669"/>
    <property type="project" value="UniProtKB-SubCell"/>
</dbReference>
<dbReference type="OrthoDB" id="9812586at2"/>
<dbReference type="GO" id="GO:0000774">
    <property type="term" value="F:adenyl-nucleotide exchange factor activity"/>
    <property type="evidence" value="ECO:0007669"/>
    <property type="project" value="InterPro"/>
</dbReference>
<dbReference type="InterPro" id="IPR000740">
    <property type="entry name" value="GrpE"/>
</dbReference>
<dbReference type="NCBIfam" id="NF010748">
    <property type="entry name" value="PRK14150.1"/>
    <property type="match status" value="1"/>
</dbReference>
<proteinExistence type="inferred from homology"/>
<evidence type="ECO:0000256" key="7">
    <source>
        <dbReference type="ARBA" id="ARBA00053401"/>
    </source>
</evidence>
<evidence type="ECO:0000256" key="6">
    <source>
        <dbReference type="ARBA" id="ARBA00023186"/>
    </source>
</evidence>
<dbReference type="GO" id="GO:0006457">
    <property type="term" value="P:protein folding"/>
    <property type="evidence" value="ECO:0007669"/>
    <property type="project" value="InterPro"/>
</dbReference>
<dbReference type="GO" id="GO:0042803">
    <property type="term" value="F:protein homodimerization activity"/>
    <property type="evidence" value="ECO:0007669"/>
    <property type="project" value="InterPro"/>
</dbReference>
<dbReference type="FunFam" id="2.30.22.10:FF:000001">
    <property type="entry name" value="Protein GrpE"/>
    <property type="match status" value="1"/>
</dbReference>
<dbReference type="GO" id="GO:0051082">
    <property type="term" value="F:unfolded protein binding"/>
    <property type="evidence" value="ECO:0007669"/>
    <property type="project" value="TreeGrafter"/>
</dbReference>
<dbReference type="InterPro" id="IPR009012">
    <property type="entry name" value="GrpE_head"/>
</dbReference>
<dbReference type="PRINTS" id="PR00773">
    <property type="entry name" value="GRPEPROTEIN"/>
</dbReference>
<dbReference type="Proteomes" id="UP000198833">
    <property type="component" value="Unassembled WGS sequence"/>
</dbReference>
<evidence type="ECO:0000256" key="2">
    <source>
        <dbReference type="ARBA" id="ARBA00009054"/>
    </source>
</evidence>
<organism evidence="15 16">
    <name type="scientific">Ignavigranum ruoffiae</name>
    <dbReference type="NCBI Taxonomy" id="89093"/>
    <lineage>
        <taxon>Bacteria</taxon>
        <taxon>Bacillati</taxon>
        <taxon>Bacillota</taxon>
        <taxon>Bacilli</taxon>
        <taxon>Lactobacillales</taxon>
        <taxon>Aerococcaceae</taxon>
        <taxon>Ignavigranum</taxon>
    </lineage>
</organism>
<comment type="function">
    <text evidence="7 10 11">Participates actively in the response to hyperosmotic and heat shock by preventing the aggregation of stress-denatured proteins, in association with DnaK and GrpE. It is the nucleotide exchange factor for DnaK and may function as a thermosensor. Unfolded proteins bind initially to DnaJ; upon interaction with the DnaJ-bound protein, DnaK hydrolyzes its bound ATP, resulting in the formation of a stable complex. GrpE releases ADP from DnaK; ATP binding to DnaK triggers the release of the substrate protein, thus completing the reaction cycle. Several rounds of ATP-dependent interactions between DnaJ, DnaK and GrpE are required for fully efficient folding.</text>
</comment>
<dbReference type="RefSeq" id="WP_092569770.1">
    <property type="nucleotide sequence ID" value="NZ_FOEN01000001.1"/>
</dbReference>
<dbReference type="SUPFAM" id="SSF51064">
    <property type="entry name" value="Head domain of nucleotide exchange factor GrpE"/>
    <property type="match status" value="1"/>
</dbReference>
<dbReference type="Pfam" id="PF01025">
    <property type="entry name" value="GrpE"/>
    <property type="match status" value="1"/>
</dbReference>
<feature type="coiled-coil region" evidence="13">
    <location>
        <begin position="67"/>
        <end position="94"/>
    </location>
</feature>
<reference evidence="15 16" key="1">
    <citation type="submission" date="2016-10" db="EMBL/GenBank/DDBJ databases">
        <authorList>
            <person name="de Groot N.N."/>
        </authorList>
    </citation>
    <scope>NUCLEOTIDE SEQUENCE [LARGE SCALE GENOMIC DNA]</scope>
    <source>
        <strain evidence="15 16">DSM 15695</strain>
    </source>
</reference>
<dbReference type="STRING" id="89093.SAMN04488558_101149"/>
<evidence type="ECO:0000256" key="3">
    <source>
        <dbReference type="ARBA" id="ARBA00011738"/>
    </source>
</evidence>
<dbReference type="CDD" id="cd00446">
    <property type="entry name" value="GrpE"/>
    <property type="match status" value="1"/>
</dbReference>
<evidence type="ECO:0000313" key="15">
    <source>
        <dbReference type="EMBL" id="SEP59353.1"/>
    </source>
</evidence>
<feature type="region of interest" description="Disordered" evidence="14">
    <location>
        <begin position="1"/>
        <end position="63"/>
    </location>
</feature>
<keyword evidence="5 10" id="KW-0346">Stress response</keyword>
<evidence type="ECO:0000256" key="13">
    <source>
        <dbReference type="SAM" id="Coils"/>
    </source>
</evidence>
<feature type="compositionally biased region" description="Polar residues" evidence="14">
    <location>
        <begin position="45"/>
        <end position="58"/>
    </location>
</feature>
<evidence type="ECO:0000256" key="12">
    <source>
        <dbReference type="RuleBase" id="RU004478"/>
    </source>
</evidence>
<comment type="similarity">
    <text evidence="2 10 12">Belongs to the GrpE family.</text>
</comment>
<comment type="subcellular location">
    <subcellularLocation>
        <location evidence="1 10">Cytoplasm</location>
    </subcellularLocation>
</comment>
<evidence type="ECO:0000256" key="8">
    <source>
        <dbReference type="ARBA" id="ARBA00072274"/>
    </source>
</evidence>
<dbReference type="HAMAP" id="MF_01151">
    <property type="entry name" value="GrpE"/>
    <property type="match status" value="1"/>
</dbReference>
<sequence>MSEHEAHKQHEEEVENIDSTQQETKDNQSQDTESRMTEEDLIQETEAQATESVDSQMEATEKEPDLIEQLQAKNEELEDRTLRLQAEINNIQKRNARERSLAAKYRSQNLASNLLEVLDNLERALATETTSEDAQALKQGVEMVHKQFIAAFNQEKITVVDPLGQEFDPNLHQAISVMPGGDQYPANTVMQVLQKGYQLDDRILRPAMVIVAEETSNAEDK</sequence>
<evidence type="ECO:0000256" key="14">
    <source>
        <dbReference type="SAM" id="MobiDB-lite"/>
    </source>
</evidence>
<keyword evidence="6 10" id="KW-0143">Chaperone</keyword>
<evidence type="ECO:0000256" key="1">
    <source>
        <dbReference type="ARBA" id="ARBA00004496"/>
    </source>
</evidence>
<dbReference type="GO" id="GO:0051087">
    <property type="term" value="F:protein-folding chaperone binding"/>
    <property type="evidence" value="ECO:0007669"/>
    <property type="project" value="InterPro"/>
</dbReference>
<gene>
    <name evidence="10" type="primary">grpE</name>
    <name evidence="15" type="ORF">SAMN04488558_101149</name>
</gene>
<evidence type="ECO:0000256" key="11">
    <source>
        <dbReference type="RuleBase" id="RU000639"/>
    </source>
</evidence>
<dbReference type="Gene3D" id="2.30.22.10">
    <property type="entry name" value="Head domain of nucleotide exchange factor GrpE"/>
    <property type="match status" value="1"/>
</dbReference>
<name>A0A1H8Z4T5_9LACT</name>
<accession>A0A1H8Z4T5</accession>
<evidence type="ECO:0000313" key="16">
    <source>
        <dbReference type="Proteomes" id="UP000198833"/>
    </source>
</evidence>
<evidence type="ECO:0000256" key="10">
    <source>
        <dbReference type="HAMAP-Rule" id="MF_01151"/>
    </source>
</evidence>
<dbReference type="NCBIfam" id="NF010738">
    <property type="entry name" value="PRK14140.1"/>
    <property type="match status" value="1"/>
</dbReference>
<evidence type="ECO:0000256" key="5">
    <source>
        <dbReference type="ARBA" id="ARBA00023016"/>
    </source>
</evidence>
<dbReference type="InterPro" id="IPR013805">
    <property type="entry name" value="GrpE_CC"/>
</dbReference>
<dbReference type="PROSITE" id="PS01071">
    <property type="entry name" value="GRPE"/>
    <property type="match status" value="1"/>
</dbReference>
<evidence type="ECO:0000256" key="9">
    <source>
        <dbReference type="ARBA" id="ARBA00076414"/>
    </source>
</evidence>
<protein>
    <recommendedName>
        <fullName evidence="8 10">Protein GrpE</fullName>
    </recommendedName>
    <alternativeName>
        <fullName evidence="9 10">HSP-70 cofactor</fullName>
    </alternativeName>
</protein>
<feature type="compositionally biased region" description="Basic and acidic residues" evidence="14">
    <location>
        <begin position="23"/>
        <end position="38"/>
    </location>
</feature>